<dbReference type="AlphaFoldDB" id="A0A811NSD8"/>
<dbReference type="EMBL" id="CAJGYO010000005">
    <property type="protein sequence ID" value="CAD6230080.1"/>
    <property type="molecule type" value="Genomic_DNA"/>
</dbReference>
<name>A0A811NSD8_9POAL</name>
<evidence type="ECO:0000313" key="2">
    <source>
        <dbReference type="Proteomes" id="UP000604825"/>
    </source>
</evidence>
<protein>
    <submittedName>
        <fullName evidence="1">Uncharacterized protein</fullName>
    </submittedName>
</protein>
<gene>
    <name evidence="1" type="ORF">NCGR_LOCUS20479</name>
</gene>
<dbReference type="SUPFAM" id="SSF50494">
    <property type="entry name" value="Trypsin-like serine proteases"/>
    <property type="match status" value="2"/>
</dbReference>
<accession>A0A811NSD8</accession>
<evidence type="ECO:0000313" key="1">
    <source>
        <dbReference type="EMBL" id="CAD6230080.1"/>
    </source>
</evidence>
<keyword evidence="2" id="KW-1185">Reference proteome</keyword>
<organism evidence="1 2">
    <name type="scientific">Miscanthus lutarioriparius</name>
    <dbReference type="NCBI Taxonomy" id="422564"/>
    <lineage>
        <taxon>Eukaryota</taxon>
        <taxon>Viridiplantae</taxon>
        <taxon>Streptophyta</taxon>
        <taxon>Embryophyta</taxon>
        <taxon>Tracheophyta</taxon>
        <taxon>Spermatophyta</taxon>
        <taxon>Magnoliopsida</taxon>
        <taxon>Liliopsida</taxon>
        <taxon>Poales</taxon>
        <taxon>Poaceae</taxon>
        <taxon>PACMAD clade</taxon>
        <taxon>Panicoideae</taxon>
        <taxon>Andropogonodae</taxon>
        <taxon>Andropogoneae</taxon>
        <taxon>Saccharinae</taxon>
        <taxon>Miscanthus</taxon>
    </lineage>
</organism>
<dbReference type="OrthoDB" id="638497at2759"/>
<proteinExistence type="predicted"/>
<dbReference type="InterPro" id="IPR009003">
    <property type="entry name" value="Peptidase_S1_PA"/>
</dbReference>
<reference evidence="1" key="1">
    <citation type="submission" date="2020-10" db="EMBL/GenBank/DDBJ databases">
        <authorList>
            <person name="Han B."/>
            <person name="Lu T."/>
            <person name="Zhao Q."/>
            <person name="Huang X."/>
            <person name="Zhao Y."/>
        </authorList>
    </citation>
    <scope>NUCLEOTIDE SEQUENCE</scope>
</reference>
<sequence>MPGSICSDTVSEAGYDNMSKSGDSLLCEFNHRFASVLHQCVVSVASFIEGTMIFGCTGIFIPPGSDADPTSVLTSASLVRSSDDENKIIDNLTIKVRLPDDLVVIGWLHHYDLKYDIAVVNIERLHGFCALKISYRLQLQYESTNVVAVRRCFDSGVLTTTRGIDIGRLSDELCELDMASIGDPIFCFNGSFAGMNCREGERAVFLPRDKIIECLEHFGFRTDINQGGCGTKKLVTREIERHTTLGIARYDYPIPDKISRRGDFFAMCVYNSFEDKFEGDIWSTLNKELGSTLSECVVALASFNEGARHFACTGVFIDCYPARILTSASLVRSSDDKSKIYDNLRIEVCLQNRSRVLATLKHYDLRYNVAVVDIICFRSPRAIELEKDIPFAPNTDVVAVGFCFKGCKLMATKGVLVDKPSKLDCKDLGTPHARYKSFQTPGSPRCTCVSIGESTLHKTSEQFSFTLLVGTKSNLNNLPWEYMDACG</sequence>
<dbReference type="PANTHER" id="PTHR18868:SF37">
    <property type="entry name" value="OS07G0665300 PROTEIN"/>
    <property type="match status" value="1"/>
</dbReference>
<dbReference type="PANTHER" id="PTHR18868">
    <property type="entry name" value="OS07G0665300 PROTEIN-RELATED"/>
    <property type="match status" value="1"/>
</dbReference>
<comment type="caution">
    <text evidence="1">The sequence shown here is derived from an EMBL/GenBank/DDBJ whole genome shotgun (WGS) entry which is preliminary data.</text>
</comment>
<dbReference type="Proteomes" id="UP000604825">
    <property type="component" value="Unassembled WGS sequence"/>
</dbReference>